<proteinExistence type="predicted"/>
<evidence type="ECO:0000313" key="3">
    <source>
        <dbReference type="Proteomes" id="UP000316256"/>
    </source>
</evidence>
<dbReference type="Pfam" id="PF12697">
    <property type="entry name" value="Abhydrolase_6"/>
    <property type="match status" value="1"/>
</dbReference>
<evidence type="ECO:0000313" key="2">
    <source>
        <dbReference type="EMBL" id="TQF73400.1"/>
    </source>
</evidence>
<reference evidence="2 3" key="1">
    <citation type="submission" date="2019-06" db="EMBL/GenBank/DDBJ databases">
        <title>Rhodococcus spaelei sp. nov., isolated from a cave.</title>
        <authorList>
            <person name="Lee S.D."/>
        </authorList>
    </citation>
    <scope>NUCLEOTIDE SEQUENCE [LARGE SCALE GENOMIC DNA]</scope>
    <source>
        <strain evidence="2 3">C9-5</strain>
    </source>
</reference>
<dbReference type="PANTHER" id="PTHR43798">
    <property type="entry name" value="MONOACYLGLYCEROL LIPASE"/>
    <property type="match status" value="1"/>
</dbReference>
<dbReference type="OrthoDB" id="812569at2"/>
<evidence type="ECO:0000259" key="1">
    <source>
        <dbReference type="Pfam" id="PF12697"/>
    </source>
</evidence>
<dbReference type="InterPro" id="IPR029058">
    <property type="entry name" value="AB_hydrolase_fold"/>
</dbReference>
<dbReference type="AlphaFoldDB" id="A0A541BM61"/>
<comment type="caution">
    <text evidence="2">The sequence shown here is derived from an EMBL/GenBank/DDBJ whole genome shotgun (WGS) entry which is preliminary data.</text>
</comment>
<dbReference type="InterPro" id="IPR000073">
    <property type="entry name" value="AB_hydrolase_1"/>
</dbReference>
<dbReference type="GO" id="GO:0016020">
    <property type="term" value="C:membrane"/>
    <property type="evidence" value="ECO:0007669"/>
    <property type="project" value="TreeGrafter"/>
</dbReference>
<dbReference type="GO" id="GO:0046464">
    <property type="term" value="P:acylglycerol catabolic process"/>
    <property type="evidence" value="ECO:0007669"/>
    <property type="project" value="TreeGrafter"/>
</dbReference>
<keyword evidence="3" id="KW-1185">Reference proteome</keyword>
<sequence>MPDEAPVTSAVRVMLTIAVLCSSERPSRILPRDRRGVPTCPADCPVQARRTERNGPMSSPLPPVLAAWRHLGRHLTVGANTIFVAELGAGAGPPIVVVHGFPGSSHDFAAVADRLASSGRVVLLDLLGFGFSDKPPTARYSLFEQADLVESTLAQLGIGRCVLLAHDMGDTVVAEILHRHNHGDLGFVPERVILTNGSIFIDLAHLTGGQRAMLRMPARPLPVDPPDWVIARALARSFGPRSPAPDGAIDTLVRMIQHGRGGRLLPRQNRYLLERRAHQARWTAGLVEYTGPLTLLWGADDPIAVVDMPARLSALRPRTEVTLLPDVGHWPMLEAPATLAELVARSVG</sequence>
<dbReference type="PANTHER" id="PTHR43798:SF33">
    <property type="entry name" value="HYDROLASE, PUTATIVE (AFU_ORTHOLOGUE AFUA_2G14860)-RELATED"/>
    <property type="match status" value="1"/>
</dbReference>
<dbReference type="InterPro" id="IPR050266">
    <property type="entry name" value="AB_hydrolase_sf"/>
</dbReference>
<name>A0A541BM61_9NOCA</name>
<accession>A0A541BM61</accession>
<keyword evidence="2" id="KW-0378">Hydrolase</keyword>
<organism evidence="2 3">
    <name type="scientific">Rhodococcus spelaei</name>
    <dbReference type="NCBI Taxonomy" id="2546320"/>
    <lineage>
        <taxon>Bacteria</taxon>
        <taxon>Bacillati</taxon>
        <taxon>Actinomycetota</taxon>
        <taxon>Actinomycetes</taxon>
        <taxon>Mycobacteriales</taxon>
        <taxon>Nocardiaceae</taxon>
        <taxon>Rhodococcus</taxon>
    </lineage>
</organism>
<feature type="domain" description="AB hydrolase-1" evidence="1">
    <location>
        <begin position="95"/>
        <end position="341"/>
    </location>
</feature>
<protein>
    <submittedName>
        <fullName evidence="2">Alpha/beta hydrolase</fullName>
    </submittedName>
</protein>
<dbReference type="Proteomes" id="UP000316256">
    <property type="component" value="Unassembled WGS sequence"/>
</dbReference>
<dbReference type="Gene3D" id="3.40.50.1820">
    <property type="entry name" value="alpha/beta hydrolase"/>
    <property type="match status" value="1"/>
</dbReference>
<dbReference type="SUPFAM" id="SSF53474">
    <property type="entry name" value="alpha/beta-Hydrolases"/>
    <property type="match status" value="1"/>
</dbReference>
<dbReference type="EMBL" id="VIGH01000003">
    <property type="protein sequence ID" value="TQF73400.1"/>
    <property type="molecule type" value="Genomic_DNA"/>
</dbReference>
<gene>
    <name evidence="2" type="ORF">FK531_07810</name>
</gene>
<dbReference type="GO" id="GO:0047372">
    <property type="term" value="F:monoacylglycerol lipase activity"/>
    <property type="evidence" value="ECO:0007669"/>
    <property type="project" value="TreeGrafter"/>
</dbReference>